<name>A0A543HJ24_9MICO</name>
<feature type="domain" description="SGNH hydrolase-type esterase" evidence="1">
    <location>
        <begin position="170"/>
        <end position="363"/>
    </location>
</feature>
<dbReference type="InterPro" id="IPR013830">
    <property type="entry name" value="SGNH_hydro"/>
</dbReference>
<protein>
    <submittedName>
        <fullName evidence="3">Lysophospholipase L1-like esterase</fullName>
    </submittedName>
</protein>
<dbReference type="OrthoDB" id="2060945at2"/>
<comment type="caution">
    <text evidence="3">The sequence shown here is derived from an EMBL/GenBank/DDBJ whole genome shotgun (WGS) entry which is preliminary data.</text>
</comment>
<dbReference type="AlphaFoldDB" id="A0A543HJ24"/>
<reference evidence="3 4" key="1">
    <citation type="submission" date="2019-06" db="EMBL/GenBank/DDBJ databases">
        <title>Genome sequencing of plant associated microbes to promote plant fitness in Sorghum bicolor and Oryza sativa.</title>
        <authorList>
            <person name="Coleman-Derr D."/>
        </authorList>
    </citation>
    <scope>NUCLEOTIDE SEQUENCE [LARGE SCALE GENOMIC DNA]</scope>
    <source>
        <strain evidence="3 4">KV-663</strain>
    </source>
</reference>
<dbReference type="Proteomes" id="UP000316747">
    <property type="component" value="Unassembled WGS sequence"/>
</dbReference>
<sequence length="392" mass="41964">MTARPLTADIIVGAAQLERTERGLCPHRLPRPIRERFADPQLSLMEAQPSGVRIAVSTTARRLALELLATRVAYQGLPRPRGAVDVLVDGAVHSSHALAQGDAIELDMRTGESTLARGDTDLVMVDDLDAGEKTIEIWLPHNEQVDLVALHTDAPVHPARPRGPVWLHHGSSISHGSNATSPTAIWPSVAARRAHAQLHNLGFGGSALVDPFMARHLRDTPADLISAKLGINVVGHDSMRLRSFVPAVHGFLDTVRDGHPETPLLLVSPIFCGIHENTPGPGAMDPSALGSGAMRFIATGTEGDTAGGRLTLRVVRRALEEIVAARADDPNLHYLDGLELYGEPDATALPLPDGLHPDTAAHTLIGKRFAEIAFGVGGPFDTGTSRERCHRR</sequence>
<evidence type="ECO:0000259" key="2">
    <source>
        <dbReference type="Pfam" id="PF21181"/>
    </source>
</evidence>
<dbReference type="InterPro" id="IPR036514">
    <property type="entry name" value="SGNH_hydro_sf"/>
</dbReference>
<dbReference type="Gene3D" id="3.40.50.1110">
    <property type="entry name" value="SGNH hydrolase"/>
    <property type="match status" value="1"/>
</dbReference>
<dbReference type="SUPFAM" id="SSF52266">
    <property type="entry name" value="SGNH hydrolase"/>
    <property type="match status" value="1"/>
</dbReference>
<dbReference type="InterPro" id="IPR048977">
    <property type="entry name" value="SsfX3-like_N"/>
</dbReference>
<evidence type="ECO:0000313" key="3">
    <source>
        <dbReference type="EMBL" id="TQM58338.1"/>
    </source>
</evidence>
<dbReference type="Pfam" id="PF21181">
    <property type="entry name" value="SsfX3_N"/>
    <property type="match status" value="1"/>
</dbReference>
<keyword evidence="4" id="KW-1185">Reference proteome</keyword>
<evidence type="ECO:0000313" key="4">
    <source>
        <dbReference type="Proteomes" id="UP000316747"/>
    </source>
</evidence>
<organism evidence="3 4">
    <name type="scientific">Humibacillus xanthopallidus</name>
    <dbReference type="NCBI Taxonomy" id="412689"/>
    <lineage>
        <taxon>Bacteria</taxon>
        <taxon>Bacillati</taxon>
        <taxon>Actinomycetota</taxon>
        <taxon>Actinomycetes</taxon>
        <taxon>Micrococcales</taxon>
        <taxon>Intrasporangiaceae</taxon>
        <taxon>Humibacillus</taxon>
    </lineage>
</organism>
<feature type="domain" description="SsfX3-like N-terminal" evidence="2">
    <location>
        <begin position="13"/>
        <end position="145"/>
    </location>
</feature>
<gene>
    <name evidence="3" type="ORF">FBY41_3701</name>
</gene>
<dbReference type="Pfam" id="PF13472">
    <property type="entry name" value="Lipase_GDSL_2"/>
    <property type="match status" value="1"/>
</dbReference>
<dbReference type="EMBL" id="VFPM01000003">
    <property type="protein sequence ID" value="TQM58338.1"/>
    <property type="molecule type" value="Genomic_DNA"/>
</dbReference>
<proteinExistence type="predicted"/>
<dbReference type="RefSeq" id="WP_141845715.1">
    <property type="nucleotide sequence ID" value="NZ_VFPM01000003.1"/>
</dbReference>
<dbReference type="Gene3D" id="2.60.120.260">
    <property type="entry name" value="Galactose-binding domain-like"/>
    <property type="match status" value="1"/>
</dbReference>
<accession>A0A543HJ24</accession>
<evidence type="ECO:0000259" key="1">
    <source>
        <dbReference type="Pfam" id="PF13472"/>
    </source>
</evidence>